<evidence type="ECO:0000256" key="3">
    <source>
        <dbReference type="ARBA" id="ARBA00012438"/>
    </source>
</evidence>
<dbReference type="CDD" id="cd00082">
    <property type="entry name" value="HisKA"/>
    <property type="match status" value="1"/>
</dbReference>
<keyword evidence="4" id="KW-1003">Cell membrane</keyword>
<name>A0A383U3J3_9FLAO</name>
<reference evidence="17 18" key="1">
    <citation type="submission" date="2018-09" db="EMBL/GenBank/DDBJ databases">
        <authorList>
            <consortium name="Pathogen Informatics"/>
        </authorList>
    </citation>
    <scope>NUCLEOTIDE SEQUENCE [LARGE SCALE GENOMIC DNA]</scope>
    <source>
        <strain evidence="17 18">OH-22767</strain>
    </source>
</reference>
<protein>
    <recommendedName>
        <fullName evidence="3">histidine kinase</fullName>
        <ecNumber evidence="3">2.7.13.3</ecNumber>
    </recommendedName>
</protein>
<dbReference type="InterPro" id="IPR036097">
    <property type="entry name" value="HisK_dim/P_sf"/>
</dbReference>
<dbReference type="EC" id="2.7.13.3" evidence="3"/>
<dbReference type="SUPFAM" id="SSF55874">
    <property type="entry name" value="ATPase domain of HSP90 chaperone/DNA topoisomerase II/histidine kinase"/>
    <property type="match status" value="1"/>
</dbReference>
<dbReference type="GO" id="GO:0005524">
    <property type="term" value="F:ATP binding"/>
    <property type="evidence" value="ECO:0007669"/>
    <property type="project" value="UniProtKB-KW"/>
</dbReference>
<dbReference type="InterPro" id="IPR003594">
    <property type="entry name" value="HATPase_dom"/>
</dbReference>
<evidence type="ECO:0000256" key="14">
    <source>
        <dbReference type="SAM" id="Phobius"/>
    </source>
</evidence>
<feature type="domain" description="HAMP" evidence="16">
    <location>
        <begin position="208"/>
        <end position="260"/>
    </location>
</feature>
<keyword evidence="12" id="KW-0902">Two-component regulatory system</keyword>
<keyword evidence="13 14" id="KW-0472">Membrane</keyword>
<evidence type="ECO:0000256" key="8">
    <source>
        <dbReference type="ARBA" id="ARBA00022741"/>
    </source>
</evidence>
<dbReference type="PROSITE" id="PS50885">
    <property type="entry name" value="HAMP"/>
    <property type="match status" value="1"/>
</dbReference>
<dbReference type="AlphaFoldDB" id="A0A383U3J3"/>
<evidence type="ECO:0000256" key="6">
    <source>
        <dbReference type="ARBA" id="ARBA00022679"/>
    </source>
</evidence>
<evidence type="ECO:0000313" key="18">
    <source>
        <dbReference type="Proteomes" id="UP000262142"/>
    </source>
</evidence>
<evidence type="ECO:0000256" key="5">
    <source>
        <dbReference type="ARBA" id="ARBA00022553"/>
    </source>
</evidence>
<dbReference type="Pfam" id="PF00512">
    <property type="entry name" value="HisKA"/>
    <property type="match status" value="1"/>
</dbReference>
<dbReference type="Proteomes" id="UP000262142">
    <property type="component" value="Unassembled WGS sequence"/>
</dbReference>
<keyword evidence="18" id="KW-1185">Reference proteome</keyword>
<dbReference type="PRINTS" id="PR00344">
    <property type="entry name" value="BCTRLSENSOR"/>
</dbReference>
<dbReference type="InterPro" id="IPR005467">
    <property type="entry name" value="His_kinase_dom"/>
</dbReference>
<evidence type="ECO:0000256" key="2">
    <source>
        <dbReference type="ARBA" id="ARBA00004651"/>
    </source>
</evidence>
<keyword evidence="5" id="KW-0597">Phosphoprotein</keyword>
<feature type="transmembrane region" description="Helical" evidence="14">
    <location>
        <begin position="184"/>
        <end position="206"/>
    </location>
</feature>
<feature type="transmembrane region" description="Helical" evidence="14">
    <location>
        <begin position="17"/>
        <end position="40"/>
    </location>
</feature>
<dbReference type="RefSeq" id="WP_119058409.1">
    <property type="nucleotide sequence ID" value="NZ_UNSC01000007.1"/>
</dbReference>
<sequence length="486" mass="56642">MRARESFLDKLFIRDKIYLALILVIVVLTSLFGVLIFFYFQSISKNYHENRLARKEKNIIETIDYLISEFPQNVTEENVKDIFENNIYKYSDINDIHINIYDLKGELLISSQSGNSKDIHFVPGKVMQILSLKNDRVEMVQKSGKNTYIRIYSYLYNINHQPIAIINLPYLHDDSYQKDEFYDLLIKFLVLVSVIMIVGLVISYWLSKSIASRLDEIAEKLVKTDVVKLNRPLQYRGKDEISPLVNSYNNMLVKLNEQSELLLKLEREETWREAAKQVAHELKNPLTPMRLQMQSFQRKFDKNLPDIEERVKDFTESMINQIDVIDRISQAFSDYTKMPVRKDQKIDVCEEVEKTLDIFDEEMVSFHKLNEPIYIYYDPTYLSRIVTNLVKNSMQAVPFGTKPQIEVALMSNQEVVILKIKDNGTGVSDEVKDKLFEPKFTTKSSGSGLGLPVVKKMIEEYNGSIKFENNIDKGVTFTIQLPLRNK</sequence>
<dbReference type="Gene3D" id="6.10.340.10">
    <property type="match status" value="1"/>
</dbReference>
<evidence type="ECO:0000259" key="15">
    <source>
        <dbReference type="PROSITE" id="PS50109"/>
    </source>
</evidence>
<comment type="catalytic activity">
    <reaction evidence="1">
        <text>ATP + protein L-histidine = ADP + protein N-phospho-L-histidine.</text>
        <dbReference type="EC" id="2.7.13.3"/>
    </reaction>
</comment>
<keyword evidence="11 14" id="KW-1133">Transmembrane helix</keyword>
<keyword evidence="9" id="KW-0418">Kinase</keyword>
<dbReference type="SMART" id="SM00387">
    <property type="entry name" value="HATPase_c"/>
    <property type="match status" value="1"/>
</dbReference>
<gene>
    <name evidence="17" type="primary">zraS</name>
    <name evidence="17" type="ORF">SAMEA104719789_01505</name>
</gene>
<dbReference type="InterPro" id="IPR050398">
    <property type="entry name" value="HssS/ArlS-like"/>
</dbReference>
<keyword evidence="8" id="KW-0547">Nucleotide-binding</keyword>
<evidence type="ECO:0000259" key="16">
    <source>
        <dbReference type="PROSITE" id="PS50885"/>
    </source>
</evidence>
<keyword evidence="7 14" id="KW-0812">Transmembrane</keyword>
<evidence type="ECO:0000256" key="12">
    <source>
        <dbReference type="ARBA" id="ARBA00023012"/>
    </source>
</evidence>
<dbReference type="PROSITE" id="PS50109">
    <property type="entry name" value="HIS_KIN"/>
    <property type="match status" value="1"/>
</dbReference>
<feature type="domain" description="Histidine kinase" evidence="15">
    <location>
        <begin position="277"/>
        <end position="485"/>
    </location>
</feature>
<dbReference type="InterPro" id="IPR003661">
    <property type="entry name" value="HisK_dim/P_dom"/>
</dbReference>
<dbReference type="OrthoDB" id="9776727at2"/>
<proteinExistence type="predicted"/>
<keyword evidence="6 17" id="KW-0808">Transferase</keyword>
<dbReference type="SMART" id="SM00388">
    <property type="entry name" value="HisKA"/>
    <property type="match status" value="1"/>
</dbReference>
<dbReference type="Gene3D" id="3.30.565.10">
    <property type="entry name" value="Histidine kinase-like ATPase, C-terminal domain"/>
    <property type="match status" value="1"/>
</dbReference>
<accession>A0A383U3J3</accession>
<dbReference type="InterPro" id="IPR036890">
    <property type="entry name" value="HATPase_C_sf"/>
</dbReference>
<dbReference type="EMBL" id="UNSC01000007">
    <property type="protein sequence ID" value="SZD74048.1"/>
    <property type="molecule type" value="Genomic_DNA"/>
</dbReference>
<comment type="subcellular location">
    <subcellularLocation>
        <location evidence="2">Cell membrane</location>
        <topology evidence="2">Multi-pass membrane protein</topology>
    </subcellularLocation>
</comment>
<evidence type="ECO:0000256" key="10">
    <source>
        <dbReference type="ARBA" id="ARBA00022840"/>
    </source>
</evidence>
<evidence type="ECO:0000256" key="13">
    <source>
        <dbReference type="ARBA" id="ARBA00023136"/>
    </source>
</evidence>
<evidence type="ECO:0000256" key="9">
    <source>
        <dbReference type="ARBA" id="ARBA00022777"/>
    </source>
</evidence>
<organism evidence="17 18">
    <name type="scientific">Candidatus Ornithobacterium hominis</name>
    <dbReference type="NCBI Taxonomy" id="2497989"/>
    <lineage>
        <taxon>Bacteria</taxon>
        <taxon>Pseudomonadati</taxon>
        <taxon>Bacteroidota</taxon>
        <taxon>Flavobacteriia</taxon>
        <taxon>Flavobacteriales</taxon>
        <taxon>Weeksellaceae</taxon>
        <taxon>Ornithobacterium</taxon>
    </lineage>
</organism>
<evidence type="ECO:0000256" key="7">
    <source>
        <dbReference type="ARBA" id="ARBA00022692"/>
    </source>
</evidence>
<dbReference type="PANTHER" id="PTHR45528:SF1">
    <property type="entry name" value="SENSOR HISTIDINE KINASE CPXA"/>
    <property type="match status" value="1"/>
</dbReference>
<dbReference type="SUPFAM" id="SSF47384">
    <property type="entry name" value="Homodimeric domain of signal transducing histidine kinase"/>
    <property type="match status" value="1"/>
</dbReference>
<dbReference type="Pfam" id="PF02518">
    <property type="entry name" value="HATPase_c"/>
    <property type="match status" value="1"/>
</dbReference>
<evidence type="ECO:0000256" key="1">
    <source>
        <dbReference type="ARBA" id="ARBA00000085"/>
    </source>
</evidence>
<dbReference type="GO" id="GO:0005886">
    <property type="term" value="C:plasma membrane"/>
    <property type="evidence" value="ECO:0007669"/>
    <property type="project" value="UniProtKB-SubCell"/>
</dbReference>
<dbReference type="InterPro" id="IPR003660">
    <property type="entry name" value="HAMP_dom"/>
</dbReference>
<evidence type="ECO:0000256" key="11">
    <source>
        <dbReference type="ARBA" id="ARBA00022989"/>
    </source>
</evidence>
<dbReference type="Gene3D" id="1.10.287.130">
    <property type="match status" value="1"/>
</dbReference>
<dbReference type="InterPro" id="IPR004358">
    <property type="entry name" value="Sig_transdc_His_kin-like_C"/>
</dbReference>
<evidence type="ECO:0000256" key="4">
    <source>
        <dbReference type="ARBA" id="ARBA00022475"/>
    </source>
</evidence>
<keyword evidence="10" id="KW-0067">ATP-binding</keyword>
<dbReference type="GO" id="GO:0000155">
    <property type="term" value="F:phosphorelay sensor kinase activity"/>
    <property type="evidence" value="ECO:0007669"/>
    <property type="project" value="InterPro"/>
</dbReference>
<dbReference type="PANTHER" id="PTHR45528">
    <property type="entry name" value="SENSOR HISTIDINE KINASE CPXA"/>
    <property type="match status" value="1"/>
</dbReference>
<evidence type="ECO:0000313" key="17">
    <source>
        <dbReference type="EMBL" id="SZD74048.1"/>
    </source>
</evidence>